<dbReference type="RefSeq" id="WP_090478833.1">
    <property type="nucleotide sequence ID" value="NZ_FOWZ01000002.1"/>
</dbReference>
<feature type="compositionally biased region" description="Polar residues" evidence="1">
    <location>
        <begin position="1"/>
        <end position="11"/>
    </location>
</feature>
<dbReference type="STRING" id="604088.SAMN04488060_1242"/>
<reference evidence="3" key="1">
    <citation type="submission" date="2016-10" db="EMBL/GenBank/DDBJ databases">
        <authorList>
            <person name="Varghese N."/>
            <person name="Submissions S."/>
        </authorList>
    </citation>
    <scope>NUCLEOTIDE SEQUENCE [LARGE SCALE GENOMIC DNA]</scope>
    <source>
        <strain evidence="3">CGMCC 1.7715</strain>
    </source>
</reference>
<dbReference type="Gene3D" id="2.40.50.140">
    <property type="entry name" value="Nucleic acid-binding proteins"/>
    <property type="match status" value="1"/>
</dbReference>
<keyword evidence="3" id="KW-1185">Reference proteome</keyword>
<protein>
    <submittedName>
        <fullName evidence="2">Cold shock protein, CspA family</fullName>
    </submittedName>
</protein>
<accession>A0A1I5MB85</accession>
<feature type="region of interest" description="Disordered" evidence="1">
    <location>
        <begin position="1"/>
        <end position="89"/>
    </location>
</feature>
<dbReference type="Proteomes" id="UP000199331">
    <property type="component" value="Unassembled WGS sequence"/>
</dbReference>
<dbReference type="InterPro" id="IPR012340">
    <property type="entry name" value="NA-bd_OB-fold"/>
</dbReference>
<gene>
    <name evidence="2" type="ORF">SAMN04488060_1242</name>
</gene>
<dbReference type="OrthoDB" id="7428521at2"/>
<sequence length="89" mass="9572">MTHYGTIQNYDSGKGSGSIAPEKGGDALKFGKSDLQQEASEPETGQRFSYDTRQADGGSNYATNLRQQEQEQGKGSQGTQRIQAGKQQG</sequence>
<organism evidence="2 3">
    <name type="scientific">Qipengyuania nanhaisediminis</name>
    <dbReference type="NCBI Taxonomy" id="604088"/>
    <lineage>
        <taxon>Bacteria</taxon>
        <taxon>Pseudomonadati</taxon>
        <taxon>Pseudomonadota</taxon>
        <taxon>Alphaproteobacteria</taxon>
        <taxon>Sphingomonadales</taxon>
        <taxon>Erythrobacteraceae</taxon>
        <taxon>Qipengyuania</taxon>
    </lineage>
</organism>
<proteinExistence type="predicted"/>
<dbReference type="AlphaFoldDB" id="A0A1I5MB85"/>
<feature type="compositionally biased region" description="Basic and acidic residues" evidence="1">
    <location>
        <begin position="23"/>
        <end position="32"/>
    </location>
</feature>
<evidence type="ECO:0000256" key="1">
    <source>
        <dbReference type="SAM" id="MobiDB-lite"/>
    </source>
</evidence>
<name>A0A1I5MB85_9SPHN</name>
<evidence type="ECO:0000313" key="3">
    <source>
        <dbReference type="Proteomes" id="UP000199331"/>
    </source>
</evidence>
<evidence type="ECO:0000313" key="2">
    <source>
        <dbReference type="EMBL" id="SFP06770.1"/>
    </source>
</evidence>
<dbReference type="EMBL" id="FOWZ01000002">
    <property type="protein sequence ID" value="SFP06770.1"/>
    <property type="molecule type" value="Genomic_DNA"/>
</dbReference>